<dbReference type="EMBL" id="CM042034">
    <property type="protein sequence ID" value="KAI3763405.1"/>
    <property type="molecule type" value="Genomic_DNA"/>
</dbReference>
<reference evidence="1 2" key="2">
    <citation type="journal article" date="2022" name="Mol. Ecol. Resour.">
        <title>The genomes of chicory, endive, great burdock and yacon provide insights into Asteraceae paleo-polyploidization history and plant inulin production.</title>
        <authorList>
            <person name="Fan W."/>
            <person name="Wang S."/>
            <person name="Wang H."/>
            <person name="Wang A."/>
            <person name="Jiang F."/>
            <person name="Liu H."/>
            <person name="Zhao H."/>
            <person name="Xu D."/>
            <person name="Zhang Y."/>
        </authorList>
    </citation>
    <scope>NUCLEOTIDE SEQUENCE [LARGE SCALE GENOMIC DNA]</scope>
    <source>
        <strain evidence="2">cv. Yunnan</strain>
        <tissue evidence="1">Leaves</tissue>
    </source>
</reference>
<protein>
    <submittedName>
        <fullName evidence="1">Uncharacterized protein</fullName>
    </submittedName>
</protein>
<name>A0ACB9EXH2_9ASTR</name>
<gene>
    <name evidence="1" type="ORF">L1987_53863</name>
</gene>
<sequence length="291" mass="33232">MDLKSSNYIQPPPTFSSSQIHGHGGVRKGLNLKDLPKKYGKALSTPGRPVFSFSVGSSKWNDAEKWLISDQPQNHHLHGFVKSSGRKSISSGHEEKDKFTNEVEVEHPSKFKETSRSRDVGTEMTPLTSRCPTPFKTLSPPRHNTPASRSGPLVESLECHLAKLAPFDSNWTSKEEEEEDISKSLRHYEENREEEEKTKCCTYEKKQKFKLGWTSKMLKQSRKLEVKIQKMRSKFEDKLMRKMAIVHKKADELRAAAQLQTIQKVNEEAKKAINMQFNCSCACFPCNNLHP</sequence>
<evidence type="ECO:0000313" key="2">
    <source>
        <dbReference type="Proteomes" id="UP001056120"/>
    </source>
</evidence>
<evidence type="ECO:0000313" key="1">
    <source>
        <dbReference type="EMBL" id="KAI3763405.1"/>
    </source>
</evidence>
<comment type="caution">
    <text evidence="1">The sequence shown here is derived from an EMBL/GenBank/DDBJ whole genome shotgun (WGS) entry which is preliminary data.</text>
</comment>
<accession>A0ACB9EXH2</accession>
<organism evidence="1 2">
    <name type="scientific">Smallanthus sonchifolius</name>
    <dbReference type="NCBI Taxonomy" id="185202"/>
    <lineage>
        <taxon>Eukaryota</taxon>
        <taxon>Viridiplantae</taxon>
        <taxon>Streptophyta</taxon>
        <taxon>Embryophyta</taxon>
        <taxon>Tracheophyta</taxon>
        <taxon>Spermatophyta</taxon>
        <taxon>Magnoliopsida</taxon>
        <taxon>eudicotyledons</taxon>
        <taxon>Gunneridae</taxon>
        <taxon>Pentapetalae</taxon>
        <taxon>asterids</taxon>
        <taxon>campanulids</taxon>
        <taxon>Asterales</taxon>
        <taxon>Asteraceae</taxon>
        <taxon>Asteroideae</taxon>
        <taxon>Heliantheae alliance</taxon>
        <taxon>Millerieae</taxon>
        <taxon>Smallanthus</taxon>
    </lineage>
</organism>
<proteinExistence type="predicted"/>
<reference evidence="2" key="1">
    <citation type="journal article" date="2022" name="Mol. Ecol. Resour.">
        <title>The genomes of chicory, endive, great burdock and yacon provide insights into Asteraceae palaeo-polyploidization history and plant inulin production.</title>
        <authorList>
            <person name="Fan W."/>
            <person name="Wang S."/>
            <person name="Wang H."/>
            <person name="Wang A."/>
            <person name="Jiang F."/>
            <person name="Liu H."/>
            <person name="Zhao H."/>
            <person name="Xu D."/>
            <person name="Zhang Y."/>
        </authorList>
    </citation>
    <scope>NUCLEOTIDE SEQUENCE [LARGE SCALE GENOMIC DNA]</scope>
    <source>
        <strain evidence="2">cv. Yunnan</strain>
    </source>
</reference>
<dbReference type="Proteomes" id="UP001056120">
    <property type="component" value="Linkage Group LG17"/>
</dbReference>
<keyword evidence="2" id="KW-1185">Reference proteome</keyword>